<reference evidence="2 3" key="1">
    <citation type="submission" date="2018-09" db="EMBL/GenBank/DDBJ databases">
        <title>Genomic investigation of the strawberry pathogen Phytophthora fragariae indicates pathogenicity is determined by transcriptional variation in three key races.</title>
        <authorList>
            <person name="Adams T.M."/>
            <person name="Armitage A.D."/>
            <person name="Sobczyk M.K."/>
            <person name="Bates H.J."/>
            <person name="Dunwell J.M."/>
            <person name="Nellist C.F."/>
            <person name="Harrison R.J."/>
        </authorList>
    </citation>
    <scope>NUCLEOTIDE SEQUENCE [LARGE SCALE GENOMIC DNA]</scope>
    <source>
        <strain evidence="2 3">NOV-77</strain>
    </source>
</reference>
<accession>A0A6G0R2C0</accession>
<evidence type="ECO:0000313" key="3">
    <source>
        <dbReference type="Proteomes" id="UP000486351"/>
    </source>
</evidence>
<evidence type="ECO:0000256" key="1">
    <source>
        <dbReference type="SAM" id="MobiDB-lite"/>
    </source>
</evidence>
<proteinExistence type="predicted"/>
<organism evidence="2 3">
    <name type="scientific">Phytophthora fragariae</name>
    <dbReference type="NCBI Taxonomy" id="53985"/>
    <lineage>
        <taxon>Eukaryota</taxon>
        <taxon>Sar</taxon>
        <taxon>Stramenopiles</taxon>
        <taxon>Oomycota</taxon>
        <taxon>Peronosporomycetes</taxon>
        <taxon>Peronosporales</taxon>
        <taxon>Peronosporaceae</taxon>
        <taxon>Phytophthora</taxon>
    </lineage>
</organism>
<dbReference type="Proteomes" id="UP000486351">
    <property type="component" value="Unassembled WGS sequence"/>
</dbReference>
<dbReference type="AlphaFoldDB" id="A0A6G0R2C0"/>
<dbReference type="EMBL" id="QXFY01001564">
    <property type="protein sequence ID" value="KAE9314592.1"/>
    <property type="molecule type" value="Genomic_DNA"/>
</dbReference>
<sequence>MCMQGVSNAGGREARVGGSAHGQQETGDTEIKTRSECSAMKQEGAELKMTTQNAEVWKSFF</sequence>
<gene>
    <name evidence="2" type="ORF">PF008_g19455</name>
</gene>
<name>A0A6G0R2C0_9STRA</name>
<feature type="region of interest" description="Disordered" evidence="1">
    <location>
        <begin position="1"/>
        <end position="35"/>
    </location>
</feature>
<evidence type="ECO:0000313" key="2">
    <source>
        <dbReference type="EMBL" id="KAE9314592.1"/>
    </source>
</evidence>
<protein>
    <submittedName>
        <fullName evidence="2">Uncharacterized protein</fullName>
    </submittedName>
</protein>
<comment type="caution">
    <text evidence="2">The sequence shown here is derived from an EMBL/GenBank/DDBJ whole genome shotgun (WGS) entry which is preliminary data.</text>
</comment>